<dbReference type="EMBL" id="QPIZ01000020">
    <property type="protein sequence ID" value="RCW30814.1"/>
    <property type="molecule type" value="Genomic_DNA"/>
</dbReference>
<comment type="caution">
    <text evidence="1">The sequence shown here is derived from an EMBL/GenBank/DDBJ whole genome shotgun (WGS) entry which is preliminary data.</text>
</comment>
<dbReference type="AlphaFoldDB" id="A0A2T0XP24"/>
<protein>
    <submittedName>
        <fullName evidence="1">Uncharacterized protein</fullName>
    </submittedName>
</protein>
<dbReference type="RefSeq" id="WP_106152640.1">
    <property type="nucleotide sequence ID" value="NZ_PVTS01000005.1"/>
</dbReference>
<dbReference type="Proteomes" id="UP000252733">
    <property type="component" value="Unassembled WGS sequence"/>
</dbReference>
<evidence type="ECO:0000313" key="1">
    <source>
        <dbReference type="EMBL" id="RCW30814.1"/>
    </source>
</evidence>
<proteinExistence type="predicted"/>
<organism evidence="1 2">
    <name type="scientific">Marinilabilia salmonicolor</name>
    <dbReference type="NCBI Taxonomy" id="989"/>
    <lineage>
        <taxon>Bacteria</taxon>
        <taxon>Pseudomonadati</taxon>
        <taxon>Bacteroidota</taxon>
        <taxon>Bacteroidia</taxon>
        <taxon>Marinilabiliales</taxon>
        <taxon>Marinilabiliaceae</taxon>
        <taxon>Marinilabilia</taxon>
    </lineage>
</organism>
<dbReference type="OrthoDB" id="1121435at2"/>
<accession>A0A2T0XP24</accession>
<keyword evidence="2" id="KW-1185">Reference proteome</keyword>
<dbReference type="STRING" id="1168289.GCA_000259075_00937"/>
<name>A0A2T0XP24_9BACT</name>
<evidence type="ECO:0000313" key="2">
    <source>
        <dbReference type="Proteomes" id="UP000252733"/>
    </source>
</evidence>
<gene>
    <name evidence="1" type="ORF">DFO77_12032</name>
</gene>
<reference evidence="1 2" key="1">
    <citation type="submission" date="2018-07" db="EMBL/GenBank/DDBJ databases">
        <title>Freshwater and sediment microbial communities from various areas in North America, analyzing microbe dynamics in response to fracking.</title>
        <authorList>
            <person name="Lamendella R."/>
        </authorList>
    </citation>
    <scope>NUCLEOTIDE SEQUENCE [LARGE SCALE GENOMIC DNA]</scope>
    <source>
        <strain evidence="1 2">160A</strain>
    </source>
</reference>
<sequence length="123" mass="14853">MKEGKIHLIDLDFEYKMWKNHLEWFLRDLKIIRDRNNEIAGGQGKKELNAVEEMILDEWEDQIKKMMGRIKTQEQELQYYNKDFPITADHQYFDEHLGLRQRMEKLSNNVIAKISDLIKELSV</sequence>